<dbReference type="NCBIfam" id="TIGR00205">
    <property type="entry name" value="fliE"/>
    <property type="match status" value="1"/>
</dbReference>
<dbReference type="PANTHER" id="PTHR34653">
    <property type="match status" value="1"/>
</dbReference>
<dbReference type="GO" id="GO:0003774">
    <property type="term" value="F:cytoskeletal motor activity"/>
    <property type="evidence" value="ECO:0007669"/>
    <property type="project" value="InterPro"/>
</dbReference>
<dbReference type="HAMAP" id="MF_00724">
    <property type="entry name" value="FliE"/>
    <property type="match status" value="1"/>
</dbReference>
<keyword evidence="6" id="KW-0969">Cilium</keyword>
<evidence type="ECO:0000256" key="1">
    <source>
        <dbReference type="ARBA" id="ARBA00004117"/>
    </source>
</evidence>
<comment type="similarity">
    <text evidence="2 5">Belongs to the FliE family.</text>
</comment>
<evidence type="ECO:0000256" key="2">
    <source>
        <dbReference type="ARBA" id="ARBA00009272"/>
    </source>
</evidence>
<dbReference type="RefSeq" id="WP_155695412.1">
    <property type="nucleotide sequence ID" value="NZ_BAAAFQ010000004.1"/>
</dbReference>
<evidence type="ECO:0000313" key="7">
    <source>
        <dbReference type="Proteomes" id="UP000439994"/>
    </source>
</evidence>
<keyword evidence="6" id="KW-0966">Cell projection</keyword>
<dbReference type="Proteomes" id="UP000439994">
    <property type="component" value="Unassembled WGS sequence"/>
</dbReference>
<proteinExistence type="inferred from homology"/>
<keyword evidence="7" id="KW-1185">Reference proteome</keyword>
<dbReference type="GO" id="GO:0009425">
    <property type="term" value="C:bacterial-type flagellum basal body"/>
    <property type="evidence" value="ECO:0007669"/>
    <property type="project" value="UniProtKB-SubCell"/>
</dbReference>
<dbReference type="PRINTS" id="PR01006">
    <property type="entry name" value="FLGHOOKFLIE"/>
</dbReference>
<dbReference type="Pfam" id="PF02049">
    <property type="entry name" value="FliE"/>
    <property type="match status" value="1"/>
</dbReference>
<dbReference type="InterPro" id="IPR001624">
    <property type="entry name" value="FliE"/>
</dbReference>
<protein>
    <recommendedName>
        <fullName evidence="3 5">Flagellar hook-basal body complex protein FliE</fullName>
    </recommendedName>
</protein>
<evidence type="ECO:0000256" key="5">
    <source>
        <dbReference type="HAMAP-Rule" id="MF_00724"/>
    </source>
</evidence>
<dbReference type="PANTHER" id="PTHR34653:SF1">
    <property type="entry name" value="FLAGELLAR HOOK-BASAL BODY COMPLEX PROTEIN FLIE"/>
    <property type="match status" value="1"/>
</dbReference>
<gene>
    <name evidence="5 6" type="primary">fliE</name>
    <name evidence="6" type="ORF">GNP35_06825</name>
</gene>
<dbReference type="AlphaFoldDB" id="A0A6N8FAQ8"/>
<reference evidence="6 7" key="1">
    <citation type="submission" date="2019-11" db="EMBL/GenBank/DDBJ databases">
        <title>P. haliotis isolates from Z. marina roots.</title>
        <authorList>
            <person name="Cohen M."/>
            <person name="Jospin G."/>
            <person name="Eisen J.A."/>
            <person name="Coil D.A."/>
        </authorList>
    </citation>
    <scope>NUCLEOTIDE SEQUENCE [LARGE SCALE GENOMIC DNA]</scope>
    <source>
        <strain evidence="6 7">UCD-MCMsp1aY</strain>
    </source>
</reference>
<comment type="caution">
    <text evidence="6">The sequence shown here is derived from an EMBL/GenBank/DDBJ whole genome shotgun (WGS) entry which is preliminary data.</text>
</comment>
<organism evidence="6 7">
    <name type="scientific">Psychrosphaera haliotis</name>
    <dbReference type="NCBI Taxonomy" id="555083"/>
    <lineage>
        <taxon>Bacteria</taxon>
        <taxon>Pseudomonadati</taxon>
        <taxon>Pseudomonadota</taxon>
        <taxon>Gammaproteobacteria</taxon>
        <taxon>Alteromonadales</taxon>
        <taxon>Pseudoalteromonadaceae</taxon>
        <taxon>Psychrosphaera</taxon>
    </lineage>
</organism>
<evidence type="ECO:0000256" key="4">
    <source>
        <dbReference type="ARBA" id="ARBA00023143"/>
    </source>
</evidence>
<dbReference type="GO" id="GO:0071973">
    <property type="term" value="P:bacterial-type flagellum-dependent cell motility"/>
    <property type="evidence" value="ECO:0007669"/>
    <property type="project" value="InterPro"/>
</dbReference>
<dbReference type="GO" id="GO:0005198">
    <property type="term" value="F:structural molecule activity"/>
    <property type="evidence" value="ECO:0007669"/>
    <property type="project" value="UniProtKB-UniRule"/>
</dbReference>
<accession>A0A6N8FAQ8</accession>
<evidence type="ECO:0000256" key="3">
    <source>
        <dbReference type="ARBA" id="ARBA00018024"/>
    </source>
</evidence>
<comment type="subcellular location">
    <subcellularLocation>
        <location evidence="1 5">Bacterial flagellum basal body</location>
    </subcellularLocation>
</comment>
<evidence type="ECO:0000313" key="6">
    <source>
        <dbReference type="EMBL" id="MUH72217.1"/>
    </source>
</evidence>
<keyword evidence="6" id="KW-0282">Flagellum</keyword>
<dbReference type="EMBL" id="WOCD01000003">
    <property type="protein sequence ID" value="MUH72217.1"/>
    <property type="molecule type" value="Genomic_DNA"/>
</dbReference>
<sequence length="117" mass="12776">MNIQANNLYAELQSMASQASGQTIRPNNDISPFNQVQKVNNPSSANFGELLEQAVNNVNELQQTSGDLKTRLEMGDRSVSLAETMIASQKAGIAFEATVQVRNKLVDAYKTIMSMPV</sequence>
<keyword evidence="4 5" id="KW-0975">Bacterial flagellum</keyword>
<dbReference type="OrthoDB" id="8909229at2"/>
<name>A0A6N8FAQ8_9GAMM</name>